<reference evidence="1 2" key="1">
    <citation type="submission" date="2024-08" db="EMBL/GenBank/DDBJ databases">
        <title>Whole-genome sequencing of halo(alkali)philic microorganisms from hypersaline lakes.</title>
        <authorList>
            <person name="Sorokin D.Y."/>
            <person name="Merkel A.Y."/>
            <person name="Messina E."/>
            <person name="Yakimov M."/>
        </authorList>
    </citation>
    <scope>NUCLEOTIDE SEQUENCE [LARGE SCALE GENOMIC DNA]</scope>
    <source>
        <strain evidence="1 2">AB-hyl4</strain>
    </source>
</reference>
<accession>A0ABV4U8S0</accession>
<proteinExistence type="predicted"/>
<name>A0ABV4U8S0_9BACT</name>
<dbReference type="Proteomes" id="UP001575105">
    <property type="component" value="Unassembled WGS sequence"/>
</dbReference>
<keyword evidence="2" id="KW-1185">Reference proteome</keyword>
<comment type="caution">
    <text evidence="1">The sequence shown here is derived from an EMBL/GenBank/DDBJ whole genome shotgun (WGS) entry which is preliminary data.</text>
</comment>
<sequence>MKVEYLKDGSPDCPLVRLYNFTAAEAQQLQAACNQLASGQVACFILHAQAWVESIGDFRLALATGPRDEGFVAEPQPNVFKWILRRQSWDNIHGLIEPFTVESQGFQWLDETGDTSLLLSRDGRW</sequence>
<dbReference type="RefSeq" id="WP_425346924.1">
    <property type="nucleotide sequence ID" value="NZ_JBGUBD010000014.1"/>
</dbReference>
<evidence type="ECO:0000313" key="2">
    <source>
        <dbReference type="Proteomes" id="UP001575105"/>
    </source>
</evidence>
<organism evidence="1 2">
    <name type="scientific">Natronomicrosphaera hydrolytica</name>
    <dbReference type="NCBI Taxonomy" id="3242702"/>
    <lineage>
        <taxon>Bacteria</taxon>
        <taxon>Pseudomonadati</taxon>
        <taxon>Planctomycetota</taxon>
        <taxon>Phycisphaerae</taxon>
        <taxon>Phycisphaerales</taxon>
        <taxon>Phycisphaeraceae</taxon>
        <taxon>Natronomicrosphaera</taxon>
    </lineage>
</organism>
<dbReference type="EMBL" id="JBGUBD010000014">
    <property type="protein sequence ID" value="MFA9479998.1"/>
    <property type="molecule type" value="Genomic_DNA"/>
</dbReference>
<protein>
    <submittedName>
        <fullName evidence="1">Uncharacterized protein</fullName>
    </submittedName>
</protein>
<gene>
    <name evidence="1" type="ORF">ACERK3_17095</name>
</gene>
<evidence type="ECO:0000313" key="1">
    <source>
        <dbReference type="EMBL" id="MFA9479998.1"/>
    </source>
</evidence>